<dbReference type="STRING" id="211114.SAMN04489726_6661"/>
<proteinExistence type="predicted"/>
<dbReference type="InterPro" id="IPR006439">
    <property type="entry name" value="HAD-SF_hydro_IA"/>
</dbReference>
<dbReference type="eggNOG" id="COG1011">
    <property type="taxonomic scope" value="Bacteria"/>
</dbReference>
<dbReference type="InterPro" id="IPR036412">
    <property type="entry name" value="HAD-like_sf"/>
</dbReference>
<dbReference type="SUPFAM" id="SSF56784">
    <property type="entry name" value="HAD-like"/>
    <property type="match status" value="1"/>
</dbReference>
<evidence type="ECO:0000313" key="1">
    <source>
        <dbReference type="EMBL" id="SDN44835.1"/>
    </source>
</evidence>
<dbReference type="RefSeq" id="WP_030426794.1">
    <property type="nucleotide sequence ID" value="NZ_JOEF01000001.1"/>
</dbReference>
<dbReference type="Pfam" id="PF00702">
    <property type="entry name" value="Hydrolase"/>
    <property type="match status" value="1"/>
</dbReference>
<dbReference type="NCBIfam" id="TIGR01509">
    <property type="entry name" value="HAD-SF-IA-v3"/>
    <property type="match status" value="1"/>
</dbReference>
<dbReference type="EMBL" id="LT629701">
    <property type="protein sequence ID" value="SDN44835.1"/>
    <property type="molecule type" value="Genomic_DNA"/>
</dbReference>
<reference evidence="1 2" key="1">
    <citation type="submission" date="2016-10" db="EMBL/GenBank/DDBJ databases">
        <authorList>
            <person name="de Groot N.N."/>
        </authorList>
    </citation>
    <scope>NUCLEOTIDE SEQUENCE [LARGE SCALE GENOMIC DNA]</scope>
    <source>
        <strain evidence="1 2">DSM 44149</strain>
    </source>
</reference>
<sequence>MRLAGLVVDYGGVLTDWGPEPGDEPPLLDVLRQARRHGLRTALLSNADGPGPAPDSAFGSLFDVMVLSGEVGMAKPDERIYRLVADRLGLATEGCVFVDDLAGNVRGAAAAGMVGVHHTSVSATITELEALFEVKLA</sequence>
<dbReference type="InterPro" id="IPR023214">
    <property type="entry name" value="HAD_sf"/>
</dbReference>
<dbReference type="AlphaFoldDB" id="A0A1H0BGX8"/>
<name>A0A1H0BGX8_ALLAB</name>
<dbReference type="PANTHER" id="PTHR47829">
    <property type="entry name" value="HYDROLASE, PUTATIVE (AFU_ORTHOLOGUE AFUA_1G12880)-RELATED"/>
    <property type="match status" value="1"/>
</dbReference>
<dbReference type="InterPro" id="IPR052898">
    <property type="entry name" value="ACAD10-like"/>
</dbReference>
<organism evidence="1 2">
    <name type="scientific">Allokutzneria albata</name>
    <name type="common">Kibdelosporangium albatum</name>
    <dbReference type="NCBI Taxonomy" id="211114"/>
    <lineage>
        <taxon>Bacteria</taxon>
        <taxon>Bacillati</taxon>
        <taxon>Actinomycetota</taxon>
        <taxon>Actinomycetes</taxon>
        <taxon>Pseudonocardiales</taxon>
        <taxon>Pseudonocardiaceae</taxon>
        <taxon>Allokutzneria</taxon>
    </lineage>
</organism>
<accession>A0A1H0BGX8</accession>
<dbReference type="Proteomes" id="UP000183376">
    <property type="component" value="Chromosome I"/>
</dbReference>
<dbReference type="PANTHER" id="PTHR47829:SF1">
    <property type="entry name" value="HAD FAMILY PHOSPHATASE"/>
    <property type="match status" value="1"/>
</dbReference>
<dbReference type="Gene3D" id="3.40.50.1000">
    <property type="entry name" value="HAD superfamily/HAD-like"/>
    <property type="match status" value="1"/>
</dbReference>
<keyword evidence="2" id="KW-1185">Reference proteome</keyword>
<gene>
    <name evidence="1" type="ORF">SAMN04489726_6661</name>
</gene>
<evidence type="ECO:0000313" key="2">
    <source>
        <dbReference type="Proteomes" id="UP000183376"/>
    </source>
</evidence>
<dbReference type="OrthoDB" id="9795007at2"/>
<protein>
    <submittedName>
        <fullName evidence="1">Haloacid dehalogenase superfamily, subfamily IA, variant 3 with third motif having DD or ED</fullName>
    </submittedName>
</protein>